<dbReference type="OrthoDB" id="9087497at2"/>
<dbReference type="Proteomes" id="UP000197468">
    <property type="component" value="Unassembled WGS sequence"/>
</dbReference>
<accession>A0A246JEH1</accession>
<dbReference type="EMBL" id="NIOF01000004">
    <property type="protein sequence ID" value="OWQ90998.1"/>
    <property type="molecule type" value="Genomic_DNA"/>
</dbReference>
<dbReference type="Pfam" id="PF13523">
    <property type="entry name" value="Acetyltransf_8"/>
    <property type="match status" value="1"/>
</dbReference>
<keyword evidence="5" id="KW-1185">Reference proteome</keyword>
<dbReference type="AlphaFoldDB" id="A0A246JEH1"/>
<dbReference type="GO" id="GO:0016410">
    <property type="term" value="F:N-acyltransferase activity"/>
    <property type="evidence" value="ECO:0007669"/>
    <property type="project" value="TreeGrafter"/>
</dbReference>
<evidence type="ECO:0000256" key="2">
    <source>
        <dbReference type="ARBA" id="ARBA00023251"/>
    </source>
</evidence>
<evidence type="ECO:0000313" key="4">
    <source>
        <dbReference type="EMBL" id="OWQ90998.1"/>
    </source>
</evidence>
<evidence type="ECO:0000259" key="3">
    <source>
        <dbReference type="PROSITE" id="PS51186"/>
    </source>
</evidence>
<dbReference type="SMART" id="SM01006">
    <property type="entry name" value="AlcB"/>
    <property type="match status" value="1"/>
</dbReference>
<dbReference type="InterPro" id="IPR019432">
    <property type="entry name" value="Acyltransferase_MbtK/IucB-like"/>
</dbReference>
<keyword evidence="4" id="KW-0808">Transferase</keyword>
<gene>
    <name evidence="4" type="ORF">CDN99_10895</name>
</gene>
<name>A0A246JEH1_9BURK</name>
<dbReference type="SUPFAM" id="SSF55729">
    <property type="entry name" value="Acyl-CoA N-acyltransferases (Nat)"/>
    <property type="match status" value="1"/>
</dbReference>
<keyword evidence="2" id="KW-0046">Antibiotic resistance</keyword>
<comment type="caution">
    <text evidence="4">The sequence shown here is derived from an EMBL/GenBank/DDBJ whole genome shotgun (WGS) entry which is preliminary data.</text>
</comment>
<feature type="domain" description="N-acetyltransferase" evidence="3">
    <location>
        <begin position="171"/>
        <end position="335"/>
    </location>
</feature>
<proteinExistence type="predicted"/>
<comment type="pathway">
    <text evidence="1">Siderophore biosynthesis.</text>
</comment>
<dbReference type="Gene3D" id="3.40.630.30">
    <property type="match status" value="1"/>
</dbReference>
<evidence type="ECO:0000313" key="5">
    <source>
        <dbReference type="Proteomes" id="UP000197468"/>
    </source>
</evidence>
<dbReference type="PANTHER" id="PTHR31438">
    <property type="entry name" value="LYSINE N-ACYLTRANSFERASE C17G9.06C-RELATED"/>
    <property type="match status" value="1"/>
</dbReference>
<reference evidence="4 5" key="1">
    <citation type="journal article" date="2008" name="Int. J. Syst. Evol. Microbiol.">
        <title>Description of Roseateles aquatilis sp. nov. and Roseateles terrae sp. nov., in the class Betaproteobacteria, and emended description of the genus Roseateles.</title>
        <authorList>
            <person name="Gomila M."/>
            <person name="Bowien B."/>
            <person name="Falsen E."/>
            <person name="Moore E.R."/>
            <person name="Lalucat J."/>
        </authorList>
    </citation>
    <scope>NUCLEOTIDE SEQUENCE [LARGE SCALE GENOMIC DNA]</scope>
    <source>
        <strain evidence="4 5">CCUG 48205</strain>
    </source>
</reference>
<dbReference type="GO" id="GO:0019290">
    <property type="term" value="P:siderophore biosynthetic process"/>
    <property type="evidence" value="ECO:0007669"/>
    <property type="project" value="InterPro"/>
</dbReference>
<dbReference type="InterPro" id="IPR000182">
    <property type="entry name" value="GNAT_dom"/>
</dbReference>
<dbReference type="PANTHER" id="PTHR31438:SF1">
    <property type="entry name" value="LYSINE N-ACYLTRANSFERASE C17G9.06C-RELATED"/>
    <property type="match status" value="1"/>
</dbReference>
<evidence type="ECO:0000256" key="1">
    <source>
        <dbReference type="ARBA" id="ARBA00004924"/>
    </source>
</evidence>
<dbReference type="GO" id="GO:0046677">
    <property type="term" value="P:response to antibiotic"/>
    <property type="evidence" value="ECO:0007669"/>
    <property type="project" value="UniProtKB-KW"/>
</dbReference>
<protein>
    <submittedName>
        <fullName evidence="4">Acetyltransferase</fullName>
    </submittedName>
</protein>
<organism evidence="4 5">
    <name type="scientific">Roseateles aquatilis</name>
    <dbReference type="NCBI Taxonomy" id="431061"/>
    <lineage>
        <taxon>Bacteria</taxon>
        <taxon>Pseudomonadati</taxon>
        <taxon>Pseudomonadota</taxon>
        <taxon>Betaproteobacteria</taxon>
        <taxon>Burkholderiales</taxon>
        <taxon>Sphaerotilaceae</taxon>
        <taxon>Roseateles</taxon>
    </lineage>
</organism>
<sequence length="375" mass="42121">MSFPAASELDWNETTTLRCYPGGIPHVALRDGEALLVRAAESPSQQRWHLVTGPQGLTLAKATAATPSVEEVLAALEAAFTFHPTARDCRLTGATAWPAALFPMGALLRDGQTVRASRELLWQLPALWKPAVAPVMPPQYVLSHGRRHPRRPPKPEGLVYQRFIPWLGKTFSFRMAEPEADLARINRWMNDPAVAQVWQEAGDLDKHRRYLAELAADPHIYPMIASLDGEPFGYFEVYWAKENRVAPFYDVDDHDRGWHVLIGEPSFRGKGIATAWLTSISHYLFLDDPRTRRAIGEPRADHAQQIRNLDRSGYAKVKEFDFPHKRALLVTLLRERFFDDALWWPRVDAPVPAPVRAGIPAVAAADVPAPSRQEA</sequence>
<dbReference type="PROSITE" id="PS51186">
    <property type="entry name" value="GNAT"/>
    <property type="match status" value="1"/>
</dbReference>
<dbReference type="InterPro" id="IPR016181">
    <property type="entry name" value="Acyl_CoA_acyltransferase"/>
</dbReference>